<feature type="region of interest" description="Disordered" evidence="1">
    <location>
        <begin position="107"/>
        <end position="168"/>
    </location>
</feature>
<feature type="compositionally biased region" description="Basic and acidic residues" evidence="1">
    <location>
        <begin position="141"/>
        <end position="161"/>
    </location>
</feature>
<dbReference type="Proteomes" id="UP000046395">
    <property type="component" value="Unassembled WGS sequence"/>
</dbReference>
<feature type="region of interest" description="Disordered" evidence="1">
    <location>
        <begin position="50"/>
        <end position="75"/>
    </location>
</feature>
<protein>
    <submittedName>
        <fullName evidence="3">Uncharacterized protein</fullName>
    </submittedName>
</protein>
<reference evidence="3" key="1">
    <citation type="submission" date="2019-12" db="UniProtKB">
        <authorList>
            <consortium name="WormBaseParasite"/>
        </authorList>
    </citation>
    <scope>IDENTIFICATION</scope>
</reference>
<keyword evidence="2" id="KW-1185">Reference proteome</keyword>
<name>A0A5S6QLX8_TRIMR</name>
<organism evidence="2 3">
    <name type="scientific">Trichuris muris</name>
    <name type="common">Mouse whipworm</name>
    <dbReference type="NCBI Taxonomy" id="70415"/>
    <lineage>
        <taxon>Eukaryota</taxon>
        <taxon>Metazoa</taxon>
        <taxon>Ecdysozoa</taxon>
        <taxon>Nematoda</taxon>
        <taxon>Enoplea</taxon>
        <taxon>Dorylaimia</taxon>
        <taxon>Trichinellida</taxon>
        <taxon>Trichuridae</taxon>
        <taxon>Trichuris</taxon>
    </lineage>
</organism>
<dbReference type="WBParaSite" id="TMUE_2000008208.1">
    <property type="protein sequence ID" value="TMUE_2000008208.1"/>
    <property type="gene ID" value="WBGene00300169"/>
</dbReference>
<evidence type="ECO:0000313" key="2">
    <source>
        <dbReference type="Proteomes" id="UP000046395"/>
    </source>
</evidence>
<dbReference type="AlphaFoldDB" id="A0A5S6QLX8"/>
<evidence type="ECO:0000256" key="1">
    <source>
        <dbReference type="SAM" id="MobiDB-lite"/>
    </source>
</evidence>
<accession>A0A5S6QLX8</accession>
<evidence type="ECO:0000313" key="3">
    <source>
        <dbReference type="WBParaSite" id="TMUE_2000008208.1"/>
    </source>
</evidence>
<dbReference type="STRING" id="70415.A0A5S6QLX8"/>
<sequence>MTFDCCAALEPPTMWIAPKKDDAANIDVPDLEKEPFGSGQKCTCKAERVHREKKATTEAPVSPDKTAVIINEPKCFPEQTEEQRLAFERKRDAHYANEALIAQKIMRQEMSPEEAQQMLGISSPWANKEKKKQQTTPESNSAKKEGSEENKISEKKSDSGKQEPSSPD</sequence>
<proteinExistence type="predicted"/>